<dbReference type="AlphaFoldDB" id="A0A511NFP8"/>
<organism evidence="1 2">
    <name type="scientific">Empedobacter brevis NBRC 14943 = ATCC 43319</name>
    <dbReference type="NCBI Taxonomy" id="1218108"/>
    <lineage>
        <taxon>Bacteria</taxon>
        <taxon>Pseudomonadati</taxon>
        <taxon>Bacteroidota</taxon>
        <taxon>Flavobacteriia</taxon>
        <taxon>Flavobacteriales</taxon>
        <taxon>Weeksellaceae</taxon>
        <taxon>Empedobacter</taxon>
    </lineage>
</organism>
<gene>
    <name evidence="1" type="ORF">EB1_14250</name>
</gene>
<keyword evidence="2" id="KW-1185">Reference proteome</keyword>
<proteinExistence type="predicted"/>
<evidence type="ECO:0008006" key="3">
    <source>
        <dbReference type="Google" id="ProtNLM"/>
    </source>
</evidence>
<dbReference type="OrthoDB" id="278248at2"/>
<dbReference type="SUPFAM" id="SSF48371">
    <property type="entry name" value="ARM repeat"/>
    <property type="match status" value="1"/>
</dbReference>
<dbReference type="Gene3D" id="1.25.10.10">
    <property type="entry name" value="Leucine-rich Repeat Variant"/>
    <property type="match status" value="1"/>
</dbReference>
<dbReference type="RefSeq" id="WP_019975849.1">
    <property type="nucleotide sequence ID" value="NZ_BJXC01000007.1"/>
</dbReference>
<protein>
    <recommendedName>
        <fullName evidence="3">HEAT repeat domain-containing protein</fullName>
    </recommendedName>
</protein>
<dbReference type="EMBL" id="BJXC01000007">
    <property type="protein sequence ID" value="GEM51635.1"/>
    <property type="molecule type" value="Genomic_DNA"/>
</dbReference>
<sequence length="270" mass="31764">MSKMSWSDEKLIFRLLNNKTNKSRWENIRILRSRPSKELFAKCVEFIQSNEQKKKMIGIDILAQLGKDKRPFRKETLKIYFGLLNTETDIDTLFSIFFGISFNNDSLNKKQINKICSFQNTDNILIKQALVAALGFVEDENAIHVLIKFSEDKANRIRDWATFYLGQIDFDNEKIRKALWNRVHDKHRDTKMEAIAGLARRNDDRVIDIIKQELVKDDYTTVLFEAILETQNKDFLPLLRQAMNKTKNDSTINSKWLEDLKNCYDDLSKK</sequence>
<name>A0A511NFP8_9FLAO</name>
<dbReference type="InterPro" id="IPR016024">
    <property type="entry name" value="ARM-type_fold"/>
</dbReference>
<accession>A0A511NFP8</accession>
<dbReference type="InterPro" id="IPR011989">
    <property type="entry name" value="ARM-like"/>
</dbReference>
<dbReference type="GeneID" id="84650508"/>
<evidence type="ECO:0000313" key="2">
    <source>
        <dbReference type="Proteomes" id="UP000321245"/>
    </source>
</evidence>
<comment type="caution">
    <text evidence="1">The sequence shown here is derived from an EMBL/GenBank/DDBJ whole genome shotgun (WGS) entry which is preliminary data.</text>
</comment>
<reference evidence="1 2" key="1">
    <citation type="submission" date="2019-07" db="EMBL/GenBank/DDBJ databases">
        <title>Whole genome shotgun sequence of Empedobacter brevis NBRC 14943.</title>
        <authorList>
            <person name="Hosoyama A."/>
            <person name="Uohara A."/>
            <person name="Ohji S."/>
            <person name="Ichikawa N."/>
        </authorList>
    </citation>
    <scope>NUCLEOTIDE SEQUENCE [LARGE SCALE GENOMIC DNA]</scope>
    <source>
        <strain evidence="1 2">NBRC 14943</strain>
    </source>
</reference>
<dbReference type="Proteomes" id="UP000321245">
    <property type="component" value="Unassembled WGS sequence"/>
</dbReference>
<evidence type="ECO:0000313" key="1">
    <source>
        <dbReference type="EMBL" id="GEM51635.1"/>
    </source>
</evidence>
<dbReference type="STRING" id="1218108.GCA_000382425_02372"/>